<dbReference type="STRING" id="1280947.HY30_00285"/>
<dbReference type="EMBL" id="AWFG01000001">
    <property type="protein sequence ID" value="KCZ60802.1"/>
    <property type="molecule type" value="Genomic_DNA"/>
</dbReference>
<evidence type="ECO:0000256" key="2">
    <source>
        <dbReference type="SAM" id="SignalP"/>
    </source>
</evidence>
<dbReference type="OrthoDB" id="7620638at2"/>
<sequence length="175" mass="18124">MKFTSALSALALAAGLAACGPQTAAPEPGASVTETEAAEMPSVTQEPVPIEKADEASAWELTDFTPATNEIYCSFRAVNADSEPGPLLFMTEIAGVPAPAAVGLEGEPVALKEVSKTDTEGTSTWLYANEARGLMVQLEVTEVGDGFEYKSYEGTIQVTQPESGTAVPFTGTCGV</sequence>
<dbReference type="AlphaFoldDB" id="A0A062USN7"/>
<evidence type="ECO:0000313" key="3">
    <source>
        <dbReference type="EMBL" id="KCZ60802.1"/>
    </source>
</evidence>
<comment type="caution">
    <text evidence="3">The sequence shown here is derived from an EMBL/GenBank/DDBJ whole genome shotgun (WGS) entry which is preliminary data.</text>
</comment>
<evidence type="ECO:0000313" key="4">
    <source>
        <dbReference type="Proteomes" id="UP000027190"/>
    </source>
</evidence>
<dbReference type="Proteomes" id="UP000027190">
    <property type="component" value="Unassembled WGS sequence"/>
</dbReference>
<reference evidence="3 4" key="1">
    <citation type="journal article" date="2014" name="Antonie Van Leeuwenhoek">
        <title>Hyphomonas beringensis sp. nov. and Hyphomonas chukchiensis sp. nov., isolated from surface seawater of the Bering Sea and Chukchi Sea.</title>
        <authorList>
            <person name="Li C."/>
            <person name="Lai Q."/>
            <person name="Li G."/>
            <person name="Dong C."/>
            <person name="Wang J."/>
            <person name="Liao Y."/>
            <person name="Shao Z."/>
        </authorList>
    </citation>
    <scope>NUCLEOTIDE SEQUENCE [LARGE SCALE GENOMIC DNA]</scope>
    <source>
        <strain evidence="3 4">BH-BN04-4</strain>
    </source>
</reference>
<protein>
    <recommendedName>
        <fullName evidence="5">Lipoprotein</fullName>
    </recommendedName>
</protein>
<dbReference type="PATRIC" id="fig|1280947.3.peg.54"/>
<proteinExistence type="predicted"/>
<dbReference type="RefSeq" id="WP_034735787.1">
    <property type="nucleotide sequence ID" value="NZ_AWFG01000001.1"/>
</dbReference>
<name>A0A062USN7_9PROT</name>
<evidence type="ECO:0000256" key="1">
    <source>
        <dbReference type="SAM" id="MobiDB-lite"/>
    </source>
</evidence>
<feature type="chain" id="PRO_5001614790" description="Lipoprotein" evidence="2">
    <location>
        <begin position="25"/>
        <end position="175"/>
    </location>
</feature>
<keyword evidence="2" id="KW-0732">Signal</keyword>
<evidence type="ECO:0008006" key="5">
    <source>
        <dbReference type="Google" id="ProtNLM"/>
    </source>
</evidence>
<accession>A0A062USN7</accession>
<organism evidence="3 4">
    <name type="scientific">Hyphomonas chukchiensis</name>
    <dbReference type="NCBI Taxonomy" id="1280947"/>
    <lineage>
        <taxon>Bacteria</taxon>
        <taxon>Pseudomonadati</taxon>
        <taxon>Pseudomonadota</taxon>
        <taxon>Alphaproteobacteria</taxon>
        <taxon>Hyphomonadales</taxon>
        <taxon>Hyphomonadaceae</taxon>
        <taxon>Hyphomonas</taxon>
    </lineage>
</organism>
<keyword evidence="4" id="KW-1185">Reference proteome</keyword>
<dbReference type="PROSITE" id="PS51257">
    <property type="entry name" value="PROKAR_LIPOPROTEIN"/>
    <property type="match status" value="1"/>
</dbReference>
<feature type="region of interest" description="Disordered" evidence="1">
    <location>
        <begin position="22"/>
        <end position="47"/>
    </location>
</feature>
<feature type="signal peptide" evidence="2">
    <location>
        <begin position="1"/>
        <end position="24"/>
    </location>
</feature>
<gene>
    <name evidence="3" type="ORF">HY30_00285</name>
</gene>
<dbReference type="eggNOG" id="ENOG503139X">
    <property type="taxonomic scope" value="Bacteria"/>
</dbReference>